<dbReference type="InterPro" id="IPR015424">
    <property type="entry name" value="PyrdxlP-dep_Trfase"/>
</dbReference>
<dbReference type="Pfam" id="PF00392">
    <property type="entry name" value="GntR"/>
    <property type="match status" value="1"/>
</dbReference>
<comment type="caution">
    <text evidence="9">The sequence shown here is derived from an EMBL/GenBank/DDBJ whole genome shotgun (WGS) entry which is preliminary data.</text>
</comment>
<dbReference type="CDD" id="cd00609">
    <property type="entry name" value="AAT_like"/>
    <property type="match status" value="1"/>
</dbReference>
<evidence type="ECO:0000256" key="1">
    <source>
        <dbReference type="ARBA" id="ARBA00001933"/>
    </source>
</evidence>
<keyword evidence="4" id="KW-0663">Pyridoxal phosphate</keyword>
<dbReference type="PRINTS" id="PR00035">
    <property type="entry name" value="HTHGNTR"/>
</dbReference>
<dbReference type="SMART" id="SM00345">
    <property type="entry name" value="HTH_GNTR"/>
    <property type="match status" value="1"/>
</dbReference>
<keyword evidence="6" id="KW-0238">DNA-binding</keyword>
<name>A0ABV2K994_SPOPS</name>
<feature type="domain" description="HTH gntR-type" evidence="8">
    <location>
        <begin position="9"/>
        <end position="77"/>
    </location>
</feature>
<dbReference type="SUPFAM" id="SSF46785">
    <property type="entry name" value="Winged helix' DNA-binding domain"/>
    <property type="match status" value="1"/>
</dbReference>
<dbReference type="InterPro" id="IPR051446">
    <property type="entry name" value="HTH_trans_reg/aminotransferase"/>
</dbReference>
<dbReference type="Pfam" id="PF00155">
    <property type="entry name" value="Aminotran_1_2"/>
    <property type="match status" value="1"/>
</dbReference>
<evidence type="ECO:0000256" key="7">
    <source>
        <dbReference type="ARBA" id="ARBA00023163"/>
    </source>
</evidence>
<proteinExistence type="inferred from homology"/>
<reference evidence="9 10" key="1">
    <citation type="submission" date="2024-06" db="EMBL/GenBank/DDBJ databases">
        <title>Sorghum-associated microbial communities from plants grown in Nebraska, USA.</title>
        <authorList>
            <person name="Schachtman D."/>
        </authorList>
    </citation>
    <scope>NUCLEOTIDE SEQUENCE [LARGE SCALE GENOMIC DNA]</scope>
    <source>
        <strain evidence="9 10">1288</strain>
    </source>
</reference>
<dbReference type="GO" id="GO:0008483">
    <property type="term" value="F:transaminase activity"/>
    <property type="evidence" value="ECO:0007669"/>
    <property type="project" value="UniProtKB-KW"/>
</dbReference>
<dbReference type="CDD" id="cd07377">
    <property type="entry name" value="WHTH_GntR"/>
    <property type="match status" value="1"/>
</dbReference>
<evidence type="ECO:0000313" key="10">
    <source>
        <dbReference type="Proteomes" id="UP001549104"/>
    </source>
</evidence>
<comment type="cofactor">
    <cofactor evidence="1">
        <name>pyridoxal 5'-phosphate</name>
        <dbReference type="ChEBI" id="CHEBI:597326"/>
    </cofactor>
</comment>
<evidence type="ECO:0000256" key="2">
    <source>
        <dbReference type="ARBA" id="ARBA00005384"/>
    </source>
</evidence>
<dbReference type="Proteomes" id="UP001549104">
    <property type="component" value="Unassembled WGS sequence"/>
</dbReference>
<dbReference type="InterPro" id="IPR036390">
    <property type="entry name" value="WH_DNA-bd_sf"/>
</dbReference>
<dbReference type="PANTHER" id="PTHR46577:SF1">
    <property type="entry name" value="HTH-TYPE TRANSCRIPTIONAL REGULATORY PROTEIN GABR"/>
    <property type="match status" value="1"/>
</dbReference>
<keyword evidence="10" id="KW-1185">Reference proteome</keyword>
<evidence type="ECO:0000256" key="6">
    <source>
        <dbReference type="ARBA" id="ARBA00023125"/>
    </source>
</evidence>
<dbReference type="Gene3D" id="1.10.10.10">
    <property type="entry name" value="Winged helix-like DNA-binding domain superfamily/Winged helix DNA-binding domain"/>
    <property type="match status" value="1"/>
</dbReference>
<dbReference type="SUPFAM" id="SSF53383">
    <property type="entry name" value="PLP-dependent transferases"/>
    <property type="match status" value="1"/>
</dbReference>
<dbReference type="RefSeq" id="WP_354313450.1">
    <property type="nucleotide sequence ID" value="NZ_JBEPME010000003.1"/>
</dbReference>
<dbReference type="InterPro" id="IPR004839">
    <property type="entry name" value="Aminotransferase_I/II_large"/>
</dbReference>
<evidence type="ECO:0000256" key="4">
    <source>
        <dbReference type="ARBA" id="ARBA00022898"/>
    </source>
</evidence>
<keyword evidence="3 9" id="KW-0808">Transferase</keyword>
<dbReference type="PROSITE" id="PS50949">
    <property type="entry name" value="HTH_GNTR"/>
    <property type="match status" value="1"/>
</dbReference>
<evidence type="ECO:0000256" key="3">
    <source>
        <dbReference type="ARBA" id="ARBA00022576"/>
    </source>
</evidence>
<accession>A0ABV2K994</accession>
<keyword evidence="7" id="KW-0804">Transcription</keyword>
<comment type="similarity">
    <text evidence="2">In the C-terminal section; belongs to the class-I pyridoxal-phosphate-dependent aminotransferase family.</text>
</comment>
<dbReference type="EMBL" id="JBEPME010000003">
    <property type="protein sequence ID" value="MET3657652.1"/>
    <property type="molecule type" value="Genomic_DNA"/>
</dbReference>
<sequence>MELSFNGDAPYYLQIYRQIREKIIQHHLLLHTKLPSKRQLARDLGVSVHTIQEAYAQLIAEGYIESKERSGYFVAAYDYEHLVSKQQQLYSATSEIVEIEIEIDIDFHSGHVAKDVFPFKTWKKLLNRHIGDASFTMSPWQGEWRLRQEIAAYVQQSRGVSCAPNQVFVSSGTQTQLHMICQFFYEAASVAIEDPGFIRAKAVFEQQRIHYEAIPVDEFGVTVPSKPHQFLYTTPAHQFPLGMILPIQRRIELINWAHQNNAYIIEDDYDGEFRYKGKPIPSLAELDEMKRVIYFGTFSKTLIPSLRMSYFVLPIKLVEPFEQKFALQKSTVSRMDQLTLADFMREDYWRRHLDKMRTIYRQKQRTILKAIHHYLSPEYEVIGESSGLHIVLKLPADLTEEDAIELAKVIHIRIYPVSNSYVNVKSTNLVLLGYGGLSNEDITRGIQLLAKVWQER</sequence>
<dbReference type="InterPro" id="IPR036388">
    <property type="entry name" value="WH-like_DNA-bd_sf"/>
</dbReference>
<evidence type="ECO:0000313" key="9">
    <source>
        <dbReference type="EMBL" id="MET3657652.1"/>
    </source>
</evidence>
<keyword evidence="5" id="KW-0805">Transcription regulation</keyword>
<dbReference type="PANTHER" id="PTHR46577">
    <property type="entry name" value="HTH-TYPE TRANSCRIPTIONAL REGULATORY PROTEIN GABR"/>
    <property type="match status" value="1"/>
</dbReference>
<organism evidence="9 10">
    <name type="scientific">Sporosarcina psychrophila</name>
    <name type="common">Bacillus psychrophilus</name>
    <dbReference type="NCBI Taxonomy" id="1476"/>
    <lineage>
        <taxon>Bacteria</taxon>
        <taxon>Bacillati</taxon>
        <taxon>Bacillota</taxon>
        <taxon>Bacilli</taxon>
        <taxon>Bacillales</taxon>
        <taxon>Caryophanaceae</taxon>
        <taxon>Sporosarcina</taxon>
    </lineage>
</organism>
<dbReference type="InterPro" id="IPR015421">
    <property type="entry name" value="PyrdxlP-dep_Trfase_major"/>
</dbReference>
<evidence type="ECO:0000259" key="8">
    <source>
        <dbReference type="PROSITE" id="PS50949"/>
    </source>
</evidence>
<gene>
    <name evidence="9" type="ORF">ABIC55_002739</name>
</gene>
<dbReference type="InterPro" id="IPR000524">
    <property type="entry name" value="Tscrpt_reg_HTH_GntR"/>
</dbReference>
<keyword evidence="3 9" id="KW-0032">Aminotransferase</keyword>
<protein>
    <submittedName>
        <fullName evidence="9">GntR family transcriptional regulator/MocR family aminotransferase</fullName>
    </submittedName>
</protein>
<evidence type="ECO:0000256" key="5">
    <source>
        <dbReference type="ARBA" id="ARBA00023015"/>
    </source>
</evidence>
<dbReference type="Gene3D" id="3.40.640.10">
    <property type="entry name" value="Type I PLP-dependent aspartate aminotransferase-like (Major domain)"/>
    <property type="match status" value="1"/>
</dbReference>